<accession>A0ABP7W9F2</accession>
<evidence type="ECO:0000259" key="1">
    <source>
        <dbReference type="Pfam" id="PF06283"/>
    </source>
</evidence>
<dbReference type="Pfam" id="PF06283">
    <property type="entry name" value="ThuA"/>
    <property type="match status" value="1"/>
</dbReference>
<dbReference type="InterPro" id="IPR029062">
    <property type="entry name" value="Class_I_gatase-like"/>
</dbReference>
<keyword evidence="3" id="KW-1185">Reference proteome</keyword>
<dbReference type="EMBL" id="BAABCV010000001">
    <property type="protein sequence ID" value="GAA4084088.1"/>
    <property type="molecule type" value="Genomic_DNA"/>
</dbReference>
<protein>
    <recommendedName>
        <fullName evidence="1">ThuA-like domain-containing protein</fullName>
    </recommendedName>
</protein>
<dbReference type="PANTHER" id="PTHR40469">
    <property type="entry name" value="SECRETED GLYCOSYL HYDROLASE"/>
    <property type="match status" value="1"/>
</dbReference>
<organism evidence="2 3">
    <name type="scientific">Mucilaginibacter panaciglaebae</name>
    <dbReference type="NCBI Taxonomy" id="502331"/>
    <lineage>
        <taxon>Bacteria</taxon>
        <taxon>Pseudomonadati</taxon>
        <taxon>Bacteroidota</taxon>
        <taxon>Sphingobacteriia</taxon>
        <taxon>Sphingobacteriales</taxon>
        <taxon>Sphingobacteriaceae</taxon>
        <taxon>Mucilaginibacter</taxon>
    </lineage>
</organism>
<dbReference type="SUPFAM" id="SSF52317">
    <property type="entry name" value="Class I glutamine amidotransferase-like"/>
    <property type="match status" value="1"/>
</dbReference>
<dbReference type="Proteomes" id="UP001500841">
    <property type="component" value="Unassembled WGS sequence"/>
</dbReference>
<evidence type="ECO:0000313" key="3">
    <source>
        <dbReference type="Proteomes" id="UP001500841"/>
    </source>
</evidence>
<name>A0ABP7W9F2_9SPHI</name>
<gene>
    <name evidence="2" type="ORF">GCM10022392_00980</name>
</gene>
<reference evidence="3" key="1">
    <citation type="journal article" date="2019" name="Int. J. Syst. Evol. Microbiol.">
        <title>The Global Catalogue of Microorganisms (GCM) 10K type strain sequencing project: providing services to taxonomists for standard genome sequencing and annotation.</title>
        <authorList>
            <consortium name="The Broad Institute Genomics Platform"/>
            <consortium name="The Broad Institute Genome Sequencing Center for Infectious Disease"/>
            <person name="Wu L."/>
            <person name="Ma J."/>
        </authorList>
    </citation>
    <scope>NUCLEOTIDE SEQUENCE [LARGE SCALE GENOMIC DNA]</scope>
    <source>
        <strain evidence="3">JCM 17085</strain>
    </source>
</reference>
<comment type="caution">
    <text evidence="2">The sequence shown here is derived from an EMBL/GenBank/DDBJ whole genome shotgun (WGS) entry which is preliminary data.</text>
</comment>
<proteinExistence type="predicted"/>
<evidence type="ECO:0000313" key="2">
    <source>
        <dbReference type="EMBL" id="GAA4084088.1"/>
    </source>
</evidence>
<sequence>MNLKMNFKSALNVIGLLAVCILFNAGIALAKPKPKILVFSKTRGFHHSSIAVGNTAIIKLGDENNFDVDTTTDAAKFTLDNLKQYSAIVFLSTTGMSNQLFTGDQKAALMKYMEQGGGYMGIHAATDCCYDWPWYGKMSGAYFKGHPAQQEAVIQVVDPNTVATSFLPKEWKRKDEWYSFKDMATDLHVILKIDESSYQQPGLQMGDHPMAWYHNYDGGRAFYTELGHTDESYADPLYLKHILGGIQYAMGVKKINK</sequence>
<dbReference type="PANTHER" id="PTHR40469:SF2">
    <property type="entry name" value="GALACTOSE-BINDING DOMAIN-LIKE SUPERFAMILY PROTEIN"/>
    <property type="match status" value="1"/>
</dbReference>
<dbReference type="InterPro" id="IPR029010">
    <property type="entry name" value="ThuA-like"/>
</dbReference>
<feature type="domain" description="ThuA-like" evidence="1">
    <location>
        <begin position="35"/>
        <end position="249"/>
    </location>
</feature>
<dbReference type="Gene3D" id="3.40.50.880">
    <property type="match status" value="1"/>
</dbReference>